<sequence length="279" mass="30221">MPLSSYPFTTYPAGQFVICAGSILFRRVRVTQASTPPSPSGSLNSNSITASSNGEVHLNGSSTAKWKWQICLLFHRAKNEWLLPKGRKDAGESVEVAGVRETFEETGYPNVILPLTIPTRAPAAGTNQKDIIRIAQRCDTEPIALTVRDLSSVPLVWANGHGPGSTQNTLPMSTASRKSPSQDPDSNQNSEEHPSPQIPVPNAKLIYWYATIVQSQAKELGDAEQQPNTQTATENFASQFFDVDPVEEDDIPAVERLTFQGDRDIAAVAIALVKGTYGG</sequence>
<dbReference type="InterPro" id="IPR000086">
    <property type="entry name" value="NUDIX_hydrolase_dom"/>
</dbReference>
<gene>
    <name evidence="3" type="ORF">VNI00_000110</name>
</gene>
<organism evidence="3 4">
    <name type="scientific">Paramarasmius palmivorus</name>
    <dbReference type="NCBI Taxonomy" id="297713"/>
    <lineage>
        <taxon>Eukaryota</taxon>
        <taxon>Fungi</taxon>
        <taxon>Dikarya</taxon>
        <taxon>Basidiomycota</taxon>
        <taxon>Agaricomycotina</taxon>
        <taxon>Agaricomycetes</taxon>
        <taxon>Agaricomycetidae</taxon>
        <taxon>Agaricales</taxon>
        <taxon>Marasmiineae</taxon>
        <taxon>Marasmiaceae</taxon>
        <taxon>Paramarasmius</taxon>
    </lineage>
</organism>
<name>A0AAW0EEA5_9AGAR</name>
<evidence type="ECO:0000313" key="3">
    <source>
        <dbReference type="EMBL" id="KAK7062622.1"/>
    </source>
</evidence>
<evidence type="ECO:0000256" key="1">
    <source>
        <dbReference type="SAM" id="MobiDB-lite"/>
    </source>
</evidence>
<dbReference type="PROSITE" id="PS51462">
    <property type="entry name" value="NUDIX"/>
    <property type="match status" value="1"/>
</dbReference>
<feature type="region of interest" description="Disordered" evidence="1">
    <location>
        <begin position="161"/>
        <end position="199"/>
    </location>
</feature>
<dbReference type="EMBL" id="JAYKXP010000001">
    <property type="protein sequence ID" value="KAK7062622.1"/>
    <property type="molecule type" value="Genomic_DNA"/>
</dbReference>
<feature type="domain" description="Nudix hydrolase" evidence="2">
    <location>
        <begin position="9"/>
        <end position="184"/>
    </location>
</feature>
<dbReference type="Proteomes" id="UP001383192">
    <property type="component" value="Unassembled WGS sequence"/>
</dbReference>
<dbReference type="Gene3D" id="3.90.79.10">
    <property type="entry name" value="Nucleoside Triphosphate Pyrophosphohydrolase"/>
    <property type="match status" value="1"/>
</dbReference>
<keyword evidence="4" id="KW-1185">Reference proteome</keyword>
<dbReference type="Pfam" id="PF00293">
    <property type="entry name" value="NUDIX"/>
    <property type="match status" value="1"/>
</dbReference>
<dbReference type="AlphaFoldDB" id="A0AAW0EEA5"/>
<accession>A0AAW0EEA5</accession>
<dbReference type="SUPFAM" id="SSF55811">
    <property type="entry name" value="Nudix"/>
    <property type="match status" value="1"/>
</dbReference>
<evidence type="ECO:0000259" key="2">
    <source>
        <dbReference type="PROSITE" id="PS51462"/>
    </source>
</evidence>
<evidence type="ECO:0000313" key="4">
    <source>
        <dbReference type="Proteomes" id="UP001383192"/>
    </source>
</evidence>
<protein>
    <recommendedName>
        <fullName evidence="2">Nudix hydrolase domain-containing protein</fullName>
    </recommendedName>
</protein>
<comment type="caution">
    <text evidence="3">The sequence shown here is derived from an EMBL/GenBank/DDBJ whole genome shotgun (WGS) entry which is preliminary data.</text>
</comment>
<reference evidence="3 4" key="1">
    <citation type="submission" date="2024-01" db="EMBL/GenBank/DDBJ databases">
        <title>A draft genome for a cacao thread blight-causing isolate of Paramarasmius palmivorus.</title>
        <authorList>
            <person name="Baruah I.K."/>
            <person name="Bukari Y."/>
            <person name="Amoako-Attah I."/>
            <person name="Meinhardt L.W."/>
            <person name="Bailey B.A."/>
            <person name="Cohen S.P."/>
        </authorList>
    </citation>
    <scope>NUCLEOTIDE SEQUENCE [LARGE SCALE GENOMIC DNA]</scope>
    <source>
        <strain evidence="3 4">GH-12</strain>
    </source>
</reference>
<feature type="compositionally biased region" description="Polar residues" evidence="1">
    <location>
        <begin position="164"/>
        <end position="189"/>
    </location>
</feature>
<dbReference type="InterPro" id="IPR015797">
    <property type="entry name" value="NUDIX_hydrolase-like_dom_sf"/>
</dbReference>
<proteinExistence type="predicted"/>